<dbReference type="Proteomes" id="UP000494170">
    <property type="component" value="Unassembled WGS sequence"/>
</dbReference>
<protein>
    <submittedName>
        <fullName evidence="1">Uncharacterized protein</fullName>
    </submittedName>
</protein>
<name>A0A6P2KTY0_BURL3</name>
<gene>
    <name evidence="1" type="ORF">BLA6863_02691</name>
</gene>
<dbReference type="AlphaFoldDB" id="A0A6P2KTY0"/>
<organism evidence="1 2">
    <name type="scientific">Burkholderia lata (strain ATCC 17760 / DSM 23089 / LMG 22485 / NCIMB 9086 / R18194 / 383)</name>
    <dbReference type="NCBI Taxonomy" id="482957"/>
    <lineage>
        <taxon>Bacteria</taxon>
        <taxon>Pseudomonadati</taxon>
        <taxon>Pseudomonadota</taxon>
        <taxon>Betaproteobacteria</taxon>
        <taxon>Burkholderiales</taxon>
        <taxon>Burkholderiaceae</taxon>
        <taxon>Burkholderia</taxon>
        <taxon>Burkholderia cepacia complex</taxon>
    </lineage>
</organism>
<reference evidence="1 2" key="1">
    <citation type="submission" date="2019-09" db="EMBL/GenBank/DDBJ databases">
        <authorList>
            <person name="Depoorter E."/>
        </authorList>
    </citation>
    <scope>NUCLEOTIDE SEQUENCE [LARGE SCALE GENOMIC DNA]</scope>
    <source>
        <strain evidence="1">LMG 6863</strain>
    </source>
</reference>
<accession>A0A6P2KTY0</accession>
<dbReference type="EMBL" id="CABVPY010000013">
    <property type="protein sequence ID" value="VWB58130.1"/>
    <property type="molecule type" value="Genomic_DNA"/>
</dbReference>
<sequence>MRRLVTAGAYCMVCKGPLHTVKMCNTARRLAAKASFHLARTFMRTTGKEVDFYSSAIIRHTAQVMRLIKPGVDVDRCSTKPQCDEKPLDTFRALSSQHVRLPFVSFGKATDRRTIEIGIFELKVYRPIGHPCELIAGHLGRISFKRNIKRMDWGAGECPGREECQRNTCRSFYHIDFPLDPIRFNKDRPVTPPLTLIDNIPGNAIRIIDC</sequence>
<evidence type="ECO:0000313" key="2">
    <source>
        <dbReference type="Proteomes" id="UP000494170"/>
    </source>
</evidence>
<proteinExistence type="predicted"/>
<evidence type="ECO:0000313" key="1">
    <source>
        <dbReference type="EMBL" id="VWB58130.1"/>
    </source>
</evidence>